<dbReference type="EC" id="2.1.1.-" evidence="6"/>
<comment type="caution">
    <text evidence="6">Lacks conserved residue(s) required for the propagation of feature annotation.</text>
</comment>
<evidence type="ECO:0000256" key="5">
    <source>
        <dbReference type="ARBA" id="ARBA00022691"/>
    </source>
</evidence>
<evidence type="ECO:0000256" key="1">
    <source>
        <dbReference type="ARBA" id="ARBA00022490"/>
    </source>
</evidence>
<sequence>MKRPNLSDFSVSRETEDKLRAYHAILLKWQKTINLISPKTVEDSWDRHFIDSVQILPLVPEHVKTIYDLGSGAGFPGMVFGICLSHKAVTLIESDSKKCAFLSAVSRETGSNVSIQNMRIEVATGTLPAPDLVSARALASLLELLNYIKPWIEKNPDLQALFPKGAAFAEEIRAARSAGWNFDCAETASVTDPDARILHLSRIKLGA</sequence>
<keyword evidence="2 6" id="KW-0698">rRNA processing</keyword>
<keyword evidence="4 6" id="KW-0808">Transferase</keyword>
<comment type="similarity">
    <text evidence="6">Belongs to the methyltransferase superfamily. RNA methyltransferase RsmG family.</text>
</comment>
<dbReference type="Proteomes" id="UP000249557">
    <property type="component" value="Unassembled WGS sequence"/>
</dbReference>
<comment type="caution">
    <text evidence="7">The sequence shown here is derived from an EMBL/GenBank/DDBJ whole genome shotgun (WGS) entry which is preliminary data.</text>
</comment>
<dbReference type="Gene3D" id="3.40.50.150">
    <property type="entry name" value="Vaccinia Virus protein VP39"/>
    <property type="match status" value="1"/>
</dbReference>
<dbReference type="PANTHER" id="PTHR31760:SF0">
    <property type="entry name" value="S-ADENOSYL-L-METHIONINE-DEPENDENT METHYLTRANSFERASES SUPERFAMILY PROTEIN"/>
    <property type="match status" value="1"/>
</dbReference>
<dbReference type="PANTHER" id="PTHR31760">
    <property type="entry name" value="S-ADENOSYL-L-METHIONINE-DEPENDENT METHYLTRANSFERASES SUPERFAMILY PROTEIN"/>
    <property type="match status" value="1"/>
</dbReference>
<keyword evidence="1 6" id="KW-0963">Cytoplasm</keyword>
<organism evidence="7 8">
    <name type="scientific">Micavibrio aeruginosavorus</name>
    <dbReference type="NCBI Taxonomy" id="349221"/>
    <lineage>
        <taxon>Bacteria</taxon>
        <taxon>Pseudomonadati</taxon>
        <taxon>Bdellovibrionota</taxon>
        <taxon>Bdellovibrionia</taxon>
        <taxon>Bdellovibrionales</taxon>
        <taxon>Pseudobdellovibrionaceae</taxon>
        <taxon>Micavibrio</taxon>
    </lineage>
</organism>
<name>A0A2W5C2U4_9BACT</name>
<evidence type="ECO:0000256" key="4">
    <source>
        <dbReference type="ARBA" id="ARBA00022679"/>
    </source>
</evidence>
<reference evidence="7 8" key="1">
    <citation type="submission" date="2017-08" db="EMBL/GenBank/DDBJ databases">
        <title>Infants hospitalized years apart are colonized by the same room-sourced microbial strains.</title>
        <authorList>
            <person name="Brooks B."/>
            <person name="Olm M.R."/>
            <person name="Firek B.A."/>
            <person name="Baker R."/>
            <person name="Thomas B.C."/>
            <person name="Morowitz M.J."/>
            <person name="Banfield J.F."/>
        </authorList>
    </citation>
    <scope>NUCLEOTIDE SEQUENCE [LARGE SCALE GENOMIC DNA]</scope>
    <source>
        <strain evidence="7">S2_018_000_R2_104</strain>
    </source>
</reference>
<dbReference type="Pfam" id="PF02527">
    <property type="entry name" value="GidB"/>
    <property type="match status" value="1"/>
</dbReference>
<dbReference type="HAMAP" id="MF_00074">
    <property type="entry name" value="16SrRNA_methyltr_G"/>
    <property type="match status" value="1"/>
</dbReference>
<comment type="subcellular location">
    <subcellularLocation>
        <location evidence="6">Cytoplasm</location>
    </subcellularLocation>
</comment>
<proteinExistence type="inferred from homology"/>
<protein>
    <recommendedName>
        <fullName evidence="6">Ribosomal RNA small subunit methyltransferase G</fullName>
        <ecNumber evidence="6">2.1.1.-</ecNumber>
    </recommendedName>
    <alternativeName>
        <fullName evidence="6">16S rRNA 7-methylguanosine methyltransferase</fullName>
        <shortName evidence="6">16S rRNA m7G methyltransferase</shortName>
    </alternativeName>
</protein>
<keyword evidence="5 6" id="KW-0949">S-adenosyl-L-methionine</keyword>
<evidence type="ECO:0000313" key="7">
    <source>
        <dbReference type="EMBL" id="PZO88388.1"/>
    </source>
</evidence>
<dbReference type="GO" id="GO:0005829">
    <property type="term" value="C:cytosol"/>
    <property type="evidence" value="ECO:0007669"/>
    <property type="project" value="TreeGrafter"/>
</dbReference>
<feature type="binding site" evidence="6">
    <location>
        <begin position="120"/>
        <end position="121"/>
    </location>
    <ligand>
        <name>S-adenosyl-L-methionine</name>
        <dbReference type="ChEBI" id="CHEBI:59789"/>
    </ligand>
</feature>
<dbReference type="EMBL" id="QFNK01000019">
    <property type="protein sequence ID" value="PZO88388.1"/>
    <property type="molecule type" value="Genomic_DNA"/>
</dbReference>
<feature type="binding site" evidence="6">
    <location>
        <position position="70"/>
    </location>
    <ligand>
        <name>S-adenosyl-L-methionine</name>
        <dbReference type="ChEBI" id="CHEBI:59789"/>
    </ligand>
</feature>
<dbReference type="InterPro" id="IPR029063">
    <property type="entry name" value="SAM-dependent_MTases_sf"/>
</dbReference>
<comment type="function">
    <text evidence="6">Specifically methylates the N7 position of a guanine in 16S rRNA.</text>
</comment>
<evidence type="ECO:0000256" key="3">
    <source>
        <dbReference type="ARBA" id="ARBA00022603"/>
    </source>
</evidence>
<dbReference type="PIRSF" id="PIRSF003078">
    <property type="entry name" value="GidB"/>
    <property type="match status" value="1"/>
</dbReference>
<dbReference type="AlphaFoldDB" id="A0A2W5C2U4"/>
<dbReference type="NCBIfam" id="TIGR00138">
    <property type="entry name" value="rsmG_gidB"/>
    <property type="match status" value="1"/>
</dbReference>
<dbReference type="InterPro" id="IPR003682">
    <property type="entry name" value="rRNA_ssu_MeTfrase_G"/>
</dbReference>
<keyword evidence="3 6" id="KW-0489">Methyltransferase</keyword>
<evidence type="ECO:0000313" key="8">
    <source>
        <dbReference type="Proteomes" id="UP000249557"/>
    </source>
</evidence>
<gene>
    <name evidence="6 7" type="primary">rsmG</name>
    <name evidence="7" type="ORF">DI626_01885</name>
</gene>
<evidence type="ECO:0000256" key="2">
    <source>
        <dbReference type="ARBA" id="ARBA00022552"/>
    </source>
</evidence>
<dbReference type="SUPFAM" id="SSF53335">
    <property type="entry name" value="S-adenosyl-L-methionine-dependent methyltransferases"/>
    <property type="match status" value="1"/>
</dbReference>
<evidence type="ECO:0000256" key="6">
    <source>
        <dbReference type="HAMAP-Rule" id="MF_00074"/>
    </source>
</evidence>
<accession>A0A2W5C2U4</accession>
<feature type="binding site" evidence="6">
    <location>
        <position position="75"/>
    </location>
    <ligand>
        <name>S-adenosyl-L-methionine</name>
        <dbReference type="ChEBI" id="CHEBI:59789"/>
    </ligand>
</feature>
<dbReference type="GO" id="GO:0070043">
    <property type="term" value="F:rRNA (guanine-N7-)-methyltransferase activity"/>
    <property type="evidence" value="ECO:0007669"/>
    <property type="project" value="UniProtKB-UniRule"/>
</dbReference>
<feature type="binding site" evidence="6">
    <location>
        <position position="136"/>
    </location>
    <ligand>
        <name>S-adenosyl-L-methionine</name>
        <dbReference type="ChEBI" id="CHEBI:59789"/>
    </ligand>
</feature>